<proteinExistence type="predicted"/>
<gene>
    <name evidence="1" type="ORF">AVEN_185274_1</name>
</gene>
<protein>
    <submittedName>
        <fullName evidence="1">Uncharacterized protein</fullName>
    </submittedName>
</protein>
<dbReference type="Proteomes" id="UP000499080">
    <property type="component" value="Unassembled WGS sequence"/>
</dbReference>
<accession>A0A4Y2WWV7</accession>
<comment type="caution">
    <text evidence="1">The sequence shown here is derived from an EMBL/GenBank/DDBJ whole genome shotgun (WGS) entry which is preliminary data.</text>
</comment>
<evidence type="ECO:0000313" key="1">
    <source>
        <dbReference type="EMBL" id="GBO41915.1"/>
    </source>
</evidence>
<dbReference type="EMBL" id="BGPR01067807">
    <property type="protein sequence ID" value="GBO41915.1"/>
    <property type="molecule type" value="Genomic_DNA"/>
</dbReference>
<name>A0A4Y2WWV7_ARAVE</name>
<keyword evidence="2" id="KW-1185">Reference proteome</keyword>
<reference evidence="1 2" key="1">
    <citation type="journal article" date="2019" name="Sci. Rep.">
        <title>Orb-weaving spider Araneus ventricosus genome elucidates the spidroin gene catalogue.</title>
        <authorList>
            <person name="Kono N."/>
            <person name="Nakamura H."/>
            <person name="Ohtoshi R."/>
            <person name="Moran D.A.P."/>
            <person name="Shinohara A."/>
            <person name="Yoshida Y."/>
            <person name="Fujiwara M."/>
            <person name="Mori M."/>
            <person name="Tomita M."/>
            <person name="Arakawa K."/>
        </authorList>
    </citation>
    <scope>NUCLEOTIDE SEQUENCE [LARGE SCALE GENOMIC DNA]</scope>
</reference>
<organism evidence="1 2">
    <name type="scientific">Araneus ventricosus</name>
    <name type="common">Orbweaver spider</name>
    <name type="synonym">Epeira ventricosa</name>
    <dbReference type="NCBI Taxonomy" id="182803"/>
    <lineage>
        <taxon>Eukaryota</taxon>
        <taxon>Metazoa</taxon>
        <taxon>Ecdysozoa</taxon>
        <taxon>Arthropoda</taxon>
        <taxon>Chelicerata</taxon>
        <taxon>Arachnida</taxon>
        <taxon>Araneae</taxon>
        <taxon>Araneomorphae</taxon>
        <taxon>Entelegynae</taxon>
        <taxon>Araneoidea</taxon>
        <taxon>Araneidae</taxon>
        <taxon>Araneus</taxon>
    </lineage>
</organism>
<sequence length="148" mass="17088">MSMRRKLLEEINMSELCSEIQNSGSEDGIYDLLDTDSELFDTDNEEVNILNTRKGRKRMRFLSTSEDEREENDQNIETSVDGTVLRRIQQGSGPGKSPLYTIFREISELTGYAKRNIMKGKVRSAFSLIIDQSIMNRKCAQNRKHVEF</sequence>
<evidence type="ECO:0000313" key="2">
    <source>
        <dbReference type="Proteomes" id="UP000499080"/>
    </source>
</evidence>
<dbReference type="AlphaFoldDB" id="A0A4Y2WWV7"/>
<dbReference type="OrthoDB" id="7472549at2759"/>